<gene>
    <name evidence="3" type="ORF">Lbru_0799</name>
</gene>
<protein>
    <recommendedName>
        <fullName evidence="5">Lipoprotein</fullName>
    </recommendedName>
</protein>
<reference evidence="3 4" key="1">
    <citation type="submission" date="2015-11" db="EMBL/GenBank/DDBJ databases">
        <title>Genomic analysis of 38 Legionella species identifies large and diverse effector repertoires.</title>
        <authorList>
            <person name="Burstein D."/>
            <person name="Amaro F."/>
            <person name="Zusman T."/>
            <person name="Lifshitz Z."/>
            <person name="Cohen O."/>
            <person name="Gilbert J.A."/>
            <person name="Pupko T."/>
            <person name="Shuman H.A."/>
            <person name="Segal G."/>
        </authorList>
    </citation>
    <scope>NUCLEOTIDE SEQUENCE [LARGE SCALE GENOMIC DNA]</scope>
    <source>
        <strain evidence="3 4">ATCC 43878</strain>
    </source>
</reference>
<keyword evidence="4" id="KW-1185">Reference proteome</keyword>
<dbReference type="STRING" id="29422.Lbru_0799"/>
<feature type="compositionally biased region" description="Basic and acidic residues" evidence="1">
    <location>
        <begin position="98"/>
        <end position="122"/>
    </location>
</feature>
<keyword evidence="2" id="KW-0732">Signal</keyword>
<sequence>MKRMLALLFLLSLLTSCTLENDYYDNGYYYRPPPRARVEVPYGYSYRSAPQTHYHGSERPVVYSHFSQHGHRHVVPRHRNRIQRKDLNTHGHANTDVGAHEHRNNTATHGHDKQNAKSHGHDNQVANNLHGHD</sequence>
<evidence type="ECO:0008006" key="5">
    <source>
        <dbReference type="Google" id="ProtNLM"/>
    </source>
</evidence>
<feature type="signal peptide" evidence="2">
    <location>
        <begin position="1"/>
        <end position="20"/>
    </location>
</feature>
<dbReference type="RefSeq" id="WP_058440899.1">
    <property type="nucleotide sequence ID" value="NZ_CAAAHU010000010.1"/>
</dbReference>
<evidence type="ECO:0000313" key="4">
    <source>
        <dbReference type="Proteomes" id="UP000054742"/>
    </source>
</evidence>
<name>A0A0W0SSS1_9GAMM</name>
<proteinExistence type="predicted"/>
<dbReference type="PATRIC" id="fig|29422.6.peg.833"/>
<organism evidence="3 4">
    <name type="scientific">Legionella brunensis</name>
    <dbReference type="NCBI Taxonomy" id="29422"/>
    <lineage>
        <taxon>Bacteria</taxon>
        <taxon>Pseudomonadati</taxon>
        <taxon>Pseudomonadota</taxon>
        <taxon>Gammaproteobacteria</taxon>
        <taxon>Legionellales</taxon>
        <taxon>Legionellaceae</taxon>
        <taxon>Legionella</taxon>
    </lineage>
</organism>
<evidence type="ECO:0000256" key="2">
    <source>
        <dbReference type="SAM" id="SignalP"/>
    </source>
</evidence>
<dbReference type="Proteomes" id="UP000054742">
    <property type="component" value="Unassembled WGS sequence"/>
</dbReference>
<feature type="chain" id="PRO_5006912298" description="Lipoprotein" evidence="2">
    <location>
        <begin position="21"/>
        <end position="133"/>
    </location>
</feature>
<accession>A0A0W0SSS1</accession>
<dbReference type="AlphaFoldDB" id="A0A0W0SSS1"/>
<dbReference type="PROSITE" id="PS51257">
    <property type="entry name" value="PROKAR_LIPOPROTEIN"/>
    <property type="match status" value="1"/>
</dbReference>
<feature type="region of interest" description="Disordered" evidence="1">
    <location>
        <begin position="81"/>
        <end position="133"/>
    </location>
</feature>
<dbReference type="OrthoDB" id="5649978at2"/>
<evidence type="ECO:0000313" key="3">
    <source>
        <dbReference type="EMBL" id="KTC86305.1"/>
    </source>
</evidence>
<dbReference type="EMBL" id="LNXV01000005">
    <property type="protein sequence ID" value="KTC86305.1"/>
    <property type="molecule type" value="Genomic_DNA"/>
</dbReference>
<evidence type="ECO:0000256" key="1">
    <source>
        <dbReference type="SAM" id="MobiDB-lite"/>
    </source>
</evidence>
<comment type="caution">
    <text evidence="3">The sequence shown here is derived from an EMBL/GenBank/DDBJ whole genome shotgun (WGS) entry which is preliminary data.</text>
</comment>